<keyword evidence="12" id="KW-1185">Reference proteome</keyword>
<keyword evidence="5" id="KW-0677">Repeat</keyword>
<evidence type="ECO:0000256" key="4">
    <source>
        <dbReference type="ARBA" id="ARBA00022695"/>
    </source>
</evidence>
<evidence type="ECO:0000256" key="6">
    <source>
        <dbReference type="ARBA" id="ARBA00023043"/>
    </source>
</evidence>
<dbReference type="GO" id="GO:0085020">
    <property type="term" value="P:protein K6-linked ubiquitination"/>
    <property type="evidence" value="ECO:0007669"/>
    <property type="project" value="TreeGrafter"/>
</dbReference>
<keyword evidence="9" id="KW-0520">NAD</keyword>
<protein>
    <recommendedName>
        <fullName evidence="9">NAD(P)(+)--arginine ADP-ribosyltransferase</fullName>
        <ecNumber evidence="9">2.4.2.31</ecNumber>
    </recommendedName>
    <alternativeName>
        <fullName evidence="9">Mono(ADP-ribosyl)transferase</fullName>
    </alternativeName>
</protein>
<dbReference type="PANTHER" id="PTHR24171:SF8">
    <property type="entry name" value="BRCA1-ASSOCIATED RING DOMAIN PROTEIN 1"/>
    <property type="match status" value="1"/>
</dbReference>
<dbReference type="EC" id="2.4.2.31" evidence="9"/>
<dbReference type="PROSITE" id="PS51996">
    <property type="entry name" value="TR_MART"/>
    <property type="match status" value="1"/>
</dbReference>
<accession>A0A815MJT7</accession>
<evidence type="ECO:0000313" key="10">
    <source>
        <dbReference type="EMBL" id="CAF1168036.1"/>
    </source>
</evidence>
<evidence type="ECO:0000256" key="5">
    <source>
        <dbReference type="ARBA" id="ARBA00022737"/>
    </source>
</evidence>
<dbReference type="GO" id="GO:0070531">
    <property type="term" value="C:BRCA1-A complex"/>
    <property type="evidence" value="ECO:0007669"/>
    <property type="project" value="TreeGrafter"/>
</dbReference>
<dbReference type="PROSITE" id="PS50088">
    <property type="entry name" value="ANK_REPEAT"/>
    <property type="match status" value="1"/>
</dbReference>
<gene>
    <name evidence="11" type="ORF">EDS130_LOCUS37706</name>
    <name evidence="10" type="ORF">XAT740_LOCUS21867</name>
</gene>
<proteinExistence type="inferred from homology"/>
<comment type="caution">
    <text evidence="11">The sequence shown here is derived from an EMBL/GenBank/DDBJ whole genome shotgun (WGS) entry which is preliminary data.</text>
</comment>
<dbReference type="Proteomes" id="UP000663828">
    <property type="component" value="Unassembled WGS sequence"/>
</dbReference>
<comment type="similarity">
    <text evidence="1 9">Belongs to the Arg-specific ADP-ribosyltransferase family.</text>
</comment>
<dbReference type="Pfam" id="PF01129">
    <property type="entry name" value="ART"/>
    <property type="match status" value="1"/>
</dbReference>
<dbReference type="Pfam" id="PF12796">
    <property type="entry name" value="Ank_2"/>
    <property type="match status" value="1"/>
</dbReference>
<dbReference type="InterPro" id="IPR036770">
    <property type="entry name" value="Ankyrin_rpt-contain_sf"/>
</dbReference>
<evidence type="ECO:0000256" key="7">
    <source>
        <dbReference type="ARBA" id="ARBA00047597"/>
    </source>
</evidence>
<evidence type="ECO:0000256" key="2">
    <source>
        <dbReference type="ARBA" id="ARBA00022676"/>
    </source>
</evidence>
<dbReference type="OrthoDB" id="5314041at2759"/>
<evidence type="ECO:0000313" key="13">
    <source>
        <dbReference type="Proteomes" id="UP000663852"/>
    </source>
</evidence>
<keyword evidence="3 9" id="KW-0808">Transferase</keyword>
<dbReference type="EMBL" id="CAJNOJ010000377">
    <property type="protein sequence ID" value="CAF1423925.1"/>
    <property type="molecule type" value="Genomic_DNA"/>
</dbReference>
<dbReference type="SUPFAM" id="SSF56399">
    <property type="entry name" value="ADP-ribosylation"/>
    <property type="match status" value="1"/>
</dbReference>
<comment type="catalytic activity">
    <reaction evidence="7 9">
        <text>L-arginyl-[protein] + NAD(+) = N(omega)-(ADP-D-ribosyl)-L-arginyl-[protein] + nicotinamide + H(+)</text>
        <dbReference type="Rhea" id="RHEA:19149"/>
        <dbReference type="Rhea" id="RHEA-COMP:10532"/>
        <dbReference type="Rhea" id="RHEA-COMP:15087"/>
        <dbReference type="ChEBI" id="CHEBI:15378"/>
        <dbReference type="ChEBI" id="CHEBI:17154"/>
        <dbReference type="ChEBI" id="CHEBI:29965"/>
        <dbReference type="ChEBI" id="CHEBI:57540"/>
        <dbReference type="ChEBI" id="CHEBI:142554"/>
        <dbReference type="EC" id="2.4.2.31"/>
    </reaction>
</comment>
<dbReference type="SUPFAM" id="SSF48403">
    <property type="entry name" value="Ankyrin repeat"/>
    <property type="match status" value="1"/>
</dbReference>
<evidence type="ECO:0000313" key="12">
    <source>
        <dbReference type="Proteomes" id="UP000663828"/>
    </source>
</evidence>
<dbReference type="InterPro" id="IPR002110">
    <property type="entry name" value="Ankyrin_rpt"/>
</dbReference>
<keyword evidence="4" id="KW-0548">Nucleotidyltransferase</keyword>
<name>A0A815MJT7_ADIRI</name>
<sequence length="352" mass="40531">MSTSVLYEACRTGDIQTVKQLLSELSIHEVNRIQFNGSTCLHIASSCNHPEIVKLLLDHGAMRSTLDKDGHTAVDVAASEEIKQLFPRAFSNTQARLQENISPEQTFEWISAETGQYGWWYKSRIANDDVSLAVIRIMEDARFSDATNKVTMEYFLNQARKTQDPKWLIQAYTAETGLYQIINKAFAQTVSNREYFDAKNDFRAFAGVLARHGTLKPYRYVGKCYRGVKLSIEDFKTNYKVDRKLLVKPFMSTSKSRTIAEHFATLTNDSMRPLSVLFIYTIPKYTLQFDDNVALDISPISEYPHEEEVLILPYTSLVITAINHLPSGLIEVQFDWYSFRRRFERRKKTDNV</sequence>
<evidence type="ECO:0000313" key="11">
    <source>
        <dbReference type="EMBL" id="CAF1423925.1"/>
    </source>
</evidence>
<dbReference type="Gene3D" id="1.25.40.20">
    <property type="entry name" value="Ankyrin repeat-containing domain"/>
    <property type="match status" value="1"/>
</dbReference>
<dbReference type="EMBL" id="CAJNOR010001586">
    <property type="protein sequence ID" value="CAF1168036.1"/>
    <property type="molecule type" value="Genomic_DNA"/>
</dbReference>
<keyword evidence="9" id="KW-0521">NADP</keyword>
<keyword evidence="6 8" id="KW-0040">ANK repeat</keyword>
<dbReference type="PANTHER" id="PTHR24171">
    <property type="entry name" value="ANKYRIN REPEAT DOMAIN-CONTAINING PROTEIN 39-RELATED"/>
    <property type="match status" value="1"/>
</dbReference>
<feature type="repeat" description="ANK" evidence="8">
    <location>
        <begin position="36"/>
        <end position="68"/>
    </location>
</feature>
<evidence type="ECO:0000256" key="3">
    <source>
        <dbReference type="ARBA" id="ARBA00022679"/>
    </source>
</evidence>
<reference evidence="11" key="1">
    <citation type="submission" date="2021-02" db="EMBL/GenBank/DDBJ databases">
        <authorList>
            <person name="Nowell W R."/>
        </authorList>
    </citation>
    <scope>NUCLEOTIDE SEQUENCE</scope>
</reference>
<dbReference type="InterPro" id="IPR000768">
    <property type="entry name" value="ART"/>
</dbReference>
<keyword evidence="2 9" id="KW-0328">Glycosyltransferase</keyword>
<dbReference type="GO" id="GO:0106274">
    <property type="term" value="F:NAD+-protein-arginine ADP-ribosyltransferase activity"/>
    <property type="evidence" value="ECO:0007669"/>
    <property type="project" value="UniProtKB-EC"/>
</dbReference>
<evidence type="ECO:0000256" key="9">
    <source>
        <dbReference type="RuleBase" id="RU361228"/>
    </source>
</evidence>
<evidence type="ECO:0000256" key="1">
    <source>
        <dbReference type="ARBA" id="ARBA00009558"/>
    </source>
</evidence>
<dbReference type="Gene3D" id="3.90.176.10">
    <property type="entry name" value="Toxin ADP-ribosyltransferase, Chain A, domain 1"/>
    <property type="match status" value="1"/>
</dbReference>
<evidence type="ECO:0000256" key="8">
    <source>
        <dbReference type="PROSITE-ProRule" id="PRU00023"/>
    </source>
</evidence>
<dbReference type="GO" id="GO:0031436">
    <property type="term" value="C:BRCA1-BARD1 complex"/>
    <property type="evidence" value="ECO:0007669"/>
    <property type="project" value="TreeGrafter"/>
</dbReference>
<dbReference type="AlphaFoldDB" id="A0A815MJT7"/>
<dbReference type="GO" id="GO:0016779">
    <property type="term" value="F:nucleotidyltransferase activity"/>
    <property type="evidence" value="ECO:0007669"/>
    <property type="project" value="UniProtKB-KW"/>
</dbReference>
<organism evidence="11 13">
    <name type="scientific">Adineta ricciae</name>
    <name type="common">Rotifer</name>
    <dbReference type="NCBI Taxonomy" id="249248"/>
    <lineage>
        <taxon>Eukaryota</taxon>
        <taxon>Metazoa</taxon>
        <taxon>Spiralia</taxon>
        <taxon>Gnathifera</taxon>
        <taxon>Rotifera</taxon>
        <taxon>Eurotatoria</taxon>
        <taxon>Bdelloidea</taxon>
        <taxon>Adinetida</taxon>
        <taxon>Adinetidae</taxon>
        <taxon>Adineta</taxon>
    </lineage>
</organism>
<dbReference type="PROSITE" id="PS50297">
    <property type="entry name" value="ANK_REP_REGION"/>
    <property type="match status" value="1"/>
</dbReference>
<dbReference type="SMART" id="SM00248">
    <property type="entry name" value="ANK"/>
    <property type="match status" value="2"/>
</dbReference>
<dbReference type="GO" id="GO:0004842">
    <property type="term" value="F:ubiquitin-protein transferase activity"/>
    <property type="evidence" value="ECO:0007669"/>
    <property type="project" value="TreeGrafter"/>
</dbReference>
<dbReference type="Proteomes" id="UP000663852">
    <property type="component" value="Unassembled WGS sequence"/>
</dbReference>